<dbReference type="Proteomes" id="UP001567538">
    <property type="component" value="Unassembled WGS sequence"/>
</dbReference>
<accession>A0ABD1GLP4</accession>
<gene>
    <name evidence="1" type="ORF">AAHA92_21681</name>
</gene>
<evidence type="ECO:0000313" key="1">
    <source>
        <dbReference type="EMBL" id="KAL1544889.1"/>
    </source>
</evidence>
<comment type="caution">
    <text evidence="1">The sequence shown here is derived from an EMBL/GenBank/DDBJ whole genome shotgun (WGS) entry which is preliminary data.</text>
</comment>
<protein>
    <submittedName>
        <fullName evidence="1">Uncharacterized protein</fullName>
    </submittedName>
</protein>
<proteinExistence type="predicted"/>
<reference evidence="1 2" key="1">
    <citation type="submission" date="2024-06" db="EMBL/GenBank/DDBJ databases">
        <title>A chromosome level genome sequence of Diviner's sage (Salvia divinorum).</title>
        <authorList>
            <person name="Ford S.A."/>
            <person name="Ro D.-K."/>
            <person name="Ness R.W."/>
            <person name="Phillips M.A."/>
        </authorList>
    </citation>
    <scope>NUCLEOTIDE SEQUENCE [LARGE SCALE GENOMIC DNA]</scope>
    <source>
        <strain evidence="1">SAF-2024a</strain>
        <tissue evidence="1">Leaf</tissue>
    </source>
</reference>
<evidence type="ECO:0000313" key="2">
    <source>
        <dbReference type="Proteomes" id="UP001567538"/>
    </source>
</evidence>
<sequence>MAIAKEKILKFLLPLPKPNIKSVAMWRKNKVGPVSPTPKQNEILLDRENNLSFGRRDGEYLQARRVVLGSYHLINGGDSFKQKMKSSLKGVSRQAGAAVRTRVGVRVYRVTVACPWSGSGEVVAFRCFLPHLKSTKKPCM</sequence>
<keyword evidence="2" id="KW-1185">Reference proteome</keyword>
<dbReference type="EMBL" id="JBEAFC010000008">
    <property type="protein sequence ID" value="KAL1544889.1"/>
    <property type="molecule type" value="Genomic_DNA"/>
</dbReference>
<organism evidence="1 2">
    <name type="scientific">Salvia divinorum</name>
    <name type="common">Maria pastora</name>
    <name type="synonym">Diviner's sage</name>
    <dbReference type="NCBI Taxonomy" id="28513"/>
    <lineage>
        <taxon>Eukaryota</taxon>
        <taxon>Viridiplantae</taxon>
        <taxon>Streptophyta</taxon>
        <taxon>Embryophyta</taxon>
        <taxon>Tracheophyta</taxon>
        <taxon>Spermatophyta</taxon>
        <taxon>Magnoliopsida</taxon>
        <taxon>eudicotyledons</taxon>
        <taxon>Gunneridae</taxon>
        <taxon>Pentapetalae</taxon>
        <taxon>asterids</taxon>
        <taxon>lamiids</taxon>
        <taxon>Lamiales</taxon>
        <taxon>Lamiaceae</taxon>
        <taxon>Nepetoideae</taxon>
        <taxon>Mentheae</taxon>
        <taxon>Salviinae</taxon>
        <taxon>Salvia</taxon>
        <taxon>Salvia subgen. Calosphace</taxon>
    </lineage>
</organism>
<name>A0ABD1GLP4_SALDI</name>
<dbReference type="AlphaFoldDB" id="A0ABD1GLP4"/>